<name>A0A919L936_9ACTN</name>
<accession>A0A919L936</accession>
<reference evidence="1" key="2">
    <citation type="submission" date="2020-09" db="EMBL/GenBank/DDBJ databases">
        <authorList>
            <person name="Sun Q."/>
            <person name="Zhou Y."/>
        </authorList>
    </citation>
    <scope>NUCLEOTIDE SEQUENCE</scope>
    <source>
        <strain evidence="1">CGMCC 4.7403</strain>
    </source>
</reference>
<comment type="caution">
    <text evidence="1">The sequence shown here is derived from an EMBL/GenBank/DDBJ whole genome shotgun (WGS) entry which is preliminary data.</text>
</comment>
<dbReference type="Proteomes" id="UP000603227">
    <property type="component" value="Unassembled WGS sequence"/>
</dbReference>
<evidence type="ECO:0000313" key="2">
    <source>
        <dbReference type="Proteomes" id="UP000603227"/>
    </source>
</evidence>
<keyword evidence="2" id="KW-1185">Reference proteome</keyword>
<gene>
    <name evidence="1" type="ORF">GCM10017771_34390</name>
</gene>
<protein>
    <submittedName>
        <fullName evidence="1">Uncharacterized protein</fullName>
    </submittedName>
</protein>
<dbReference type="EMBL" id="BNAT01000010">
    <property type="protein sequence ID" value="GHH88557.1"/>
    <property type="molecule type" value="Genomic_DNA"/>
</dbReference>
<dbReference type="AlphaFoldDB" id="A0A919L936"/>
<proteinExistence type="predicted"/>
<organism evidence="1 2">
    <name type="scientific">Streptomyces capitiformicae</name>
    <dbReference type="NCBI Taxonomy" id="2014920"/>
    <lineage>
        <taxon>Bacteria</taxon>
        <taxon>Bacillati</taxon>
        <taxon>Actinomycetota</taxon>
        <taxon>Actinomycetes</taxon>
        <taxon>Kitasatosporales</taxon>
        <taxon>Streptomycetaceae</taxon>
        <taxon>Streptomyces</taxon>
    </lineage>
</organism>
<sequence>MFLAGFLGVEVEVFDRDVQPVPGGPVQQADQDVAELGVAVGGGAGQVVVEASGLAYGVAVPVEAPGGEVVGVGVHPDHGVRAGRRQGTVFTGGIVHAAVTYQRPGMVSSWMR</sequence>
<reference evidence="1" key="1">
    <citation type="journal article" date="2014" name="Int. J. Syst. Evol. Microbiol.">
        <title>Complete genome sequence of Corynebacterium casei LMG S-19264T (=DSM 44701T), isolated from a smear-ripened cheese.</title>
        <authorList>
            <consortium name="US DOE Joint Genome Institute (JGI-PGF)"/>
            <person name="Walter F."/>
            <person name="Albersmeier A."/>
            <person name="Kalinowski J."/>
            <person name="Ruckert C."/>
        </authorList>
    </citation>
    <scope>NUCLEOTIDE SEQUENCE</scope>
    <source>
        <strain evidence="1">CGMCC 4.7403</strain>
    </source>
</reference>
<evidence type="ECO:0000313" key="1">
    <source>
        <dbReference type="EMBL" id="GHH88557.1"/>
    </source>
</evidence>